<organism evidence="3 4">
    <name type="scientific">Acanthochromis polyacanthus</name>
    <name type="common">spiny chromis</name>
    <dbReference type="NCBI Taxonomy" id="80966"/>
    <lineage>
        <taxon>Eukaryota</taxon>
        <taxon>Metazoa</taxon>
        <taxon>Chordata</taxon>
        <taxon>Craniata</taxon>
        <taxon>Vertebrata</taxon>
        <taxon>Euteleostomi</taxon>
        <taxon>Actinopterygii</taxon>
        <taxon>Neopterygii</taxon>
        <taxon>Teleostei</taxon>
        <taxon>Neoteleostei</taxon>
        <taxon>Acanthomorphata</taxon>
        <taxon>Ovalentaria</taxon>
        <taxon>Pomacentridae</taxon>
        <taxon>Acanthochromis</taxon>
    </lineage>
</organism>
<dbReference type="CDD" id="cd00096">
    <property type="entry name" value="Ig"/>
    <property type="match status" value="1"/>
</dbReference>
<dbReference type="SMART" id="SM00408">
    <property type="entry name" value="IGc2"/>
    <property type="match status" value="3"/>
</dbReference>
<dbReference type="FunFam" id="2.60.40.10:FF:000779">
    <property type="entry name" value="Titin b"/>
    <property type="match status" value="1"/>
</dbReference>
<dbReference type="SMART" id="SM00409">
    <property type="entry name" value="IG"/>
    <property type="match status" value="3"/>
</dbReference>
<dbReference type="SUPFAM" id="SSF48726">
    <property type="entry name" value="Immunoglobulin"/>
    <property type="match status" value="4"/>
</dbReference>
<dbReference type="InterPro" id="IPR003599">
    <property type="entry name" value="Ig_sub"/>
</dbReference>
<dbReference type="InterPro" id="IPR003598">
    <property type="entry name" value="Ig_sub2"/>
</dbReference>
<dbReference type="FunFam" id="2.60.40.10:FF:001430">
    <property type="entry name" value="titin isoform X1"/>
    <property type="match status" value="1"/>
</dbReference>
<reference evidence="3" key="1">
    <citation type="submission" date="2025-08" db="UniProtKB">
        <authorList>
            <consortium name="Ensembl"/>
        </authorList>
    </citation>
    <scope>IDENTIFICATION</scope>
</reference>
<evidence type="ECO:0000313" key="3">
    <source>
        <dbReference type="Ensembl" id="ENSAPOP00000012364.1"/>
    </source>
</evidence>
<dbReference type="STRING" id="80966.ENSAPOP00000012364"/>
<dbReference type="Pfam" id="PF07679">
    <property type="entry name" value="I-set"/>
    <property type="match status" value="3"/>
</dbReference>
<dbReference type="AlphaFoldDB" id="A0A3Q1F7V8"/>
<evidence type="ECO:0000313" key="4">
    <source>
        <dbReference type="Proteomes" id="UP000257200"/>
    </source>
</evidence>
<dbReference type="InParanoid" id="A0A3Q1F7V8"/>
<dbReference type="Proteomes" id="UP000257200">
    <property type="component" value="Unplaced"/>
</dbReference>
<feature type="region of interest" description="Disordered" evidence="1">
    <location>
        <begin position="146"/>
        <end position="179"/>
    </location>
</feature>
<feature type="compositionally biased region" description="Low complexity" evidence="1">
    <location>
        <begin position="160"/>
        <end position="170"/>
    </location>
</feature>
<evidence type="ECO:0000256" key="1">
    <source>
        <dbReference type="SAM" id="MobiDB-lite"/>
    </source>
</evidence>
<dbReference type="PROSITE" id="PS50835">
    <property type="entry name" value="IG_LIKE"/>
    <property type="match status" value="3"/>
</dbReference>
<dbReference type="Ensembl" id="ENSAPOT00000020225.1">
    <property type="protein sequence ID" value="ENSAPOP00000012364.1"/>
    <property type="gene ID" value="ENSAPOG00000015054.1"/>
</dbReference>
<dbReference type="FunFam" id="2.60.40.10:FF:000714">
    <property type="entry name" value="Titin novex-3"/>
    <property type="match status" value="1"/>
</dbReference>
<evidence type="ECO:0000259" key="2">
    <source>
        <dbReference type="PROSITE" id="PS50835"/>
    </source>
</evidence>
<feature type="domain" description="Ig-like" evidence="2">
    <location>
        <begin position="189"/>
        <end position="278"/>
    </location>
</feature>
<reference evidence="3" key="2">
    <citation type="submission" date="2025-09" db="UniProtKB">
        <authorList>
            <consortium name="Ensembl"/>
        </authorList>
    </citation>
    <scope>IDENTIFICATION</scope>
</reference>
<feature type="domain" description="Ig-like" evidence="2">
    <location>
        <begin position="288"/>
        <end position="436"/>
    </location>
</feature>
<proteinExistence type="predicted"/>
<dbReference type="InterPro" id="IPR013098">
    <property type="entry name" value="Ig_I-set"/>
</dbReference>
<dbReference type="GeneTree" id="ENSGT01110000267173"/>
<dbReference type="InterPro" id="IPR013783">
    <property type="entry name" value="Ig-like_fold"/>
</dbReference>
<name>A0A3Q1F7V8_9TELE</name>
<dbReference type="Gene3D" id="2.60.40.10">
    <property type="entry name" value="Immunoglobulins"/>
    <property type="match status" value="4"/>
</dbReference>
<dbReference type="PANTHER" id="PTHR47633:SF4">
    <property type="entry name" value="MYOPALLADIN ISOFORM X1"/>
    <property type="match status" value="1"/>
</dbReference>
<keyword evidence="4" id="KW-1185">Reference proteome</keyword>
<dbReference type="InterPro" id="IPR036179">
    <property type="entry name" value="Ig-like_dom_sf"/>
</dbReference>
<dbReference type="PANTHER" id="PTHR47633">
    <property type="entry name" value="IMMUNOGLOBULIN"/>
    <property type="match status" value="1"/>
</dbReference>
<dbReference type="InterPro" id="IPR007110">
    <property type="entry name" value="Ig-like_dom"/>
</dbReference>
<sequence length="451" mass="50641">MLSTLQEFHLSAIEQRIIQEIENKIMMITYKEIVTEDGELMVSVSATEAEQPAFDTPIKNYRIMAGMGVTFHCKMAGVPLPKIAWYKDGQRIRAGDRYQMEVLQDGRASLRLPVVQPEDEGVYTAFATNMKGNAVSSGKLYVEPSGAVTPQRYTPHRSPGRSPSRSPGRSPARRLDETDEAQLERLYKPVFVMKPSSCKCSEGQTARFDLKVVGRPMPDTYWFHNGERMVSDYTHKIVVKEDGTQSLIIAPALPPDSGEWTVVAQNRAGRSSLSVTLTVDAKETLVRPQFTEKLKNISVKQGTLVELAVKAIGNPLPDIVWLKNSDILEKSDRVYWYWPEDHVCELVIRDVTAEDSASIMVKASSKAGETSSHAFLLVQGNTSLDFKIEKLLPPSSKYVMSSRRGRHTLSVKDVKKEDQGKYTFKVGEFKTSASLKMKCELWKFYNLCSEL</sequence>
<feature type="domain" description="Ig-like" evidence="2">
    <location>
        <begin position="52"/>
        <end position="136"/>
    </location>
</feature>
<protein>
    <recommendedName>
        <fullName evidence="2">Ig-like domain-containing protein</fullName>
    </recommendedName>
</protein>
<accession>A0A3Q1F7V8</accession>